<sequence length="126" mass="14193">MKEFCNLIRLCLISDVQSFTDNVIVLKSGHSQTELYPDDFAFQPKSEISDAGLLYNVELEVPIEKVSISTASVYDTPRSVILQLEIFPDHTPIFVGSLRWPVLAHISPDINKDMLYISGKVPRITL</sequence>
<dbReference type="EMBL" id="BK014842">
    <property type="protein sequence ID" value="DAD78351.1"/>
    <property type="molecule type" value="Genomic_DNA"/>
</dbReference>
<proteinExistence type="predicted"/>
<organism evidence="1">
    <name type="scientific">Siphoviridae sp. ctPAi1</name>
    <dbReference type="NCBI Taxonomy" id="2826320"/>
    <lineage>
        <taxon>Viruses</taxon>
        <taxon>Duplodnaviria</taxon>
        <taxon>Heunggongvirae</taxon>
        <taxon>Uroviricota</taxon>
        <taxon>Caudoviricetes</taxon>
    </lineage>
</organism>
<reference evidence="1" key="1">
    <citation type="journal article" date="2021" name="Proc. Natl. Acad. Sci. U.S.A.">
        <title>A Catalog of Tens of Thousands of Viruses from Human Metagenomes Reveals Hidden Associations with Chronic Diseases.</title>
        <authorList>
            <person name="Tisza M.J."/>
            <person name="Buck C.B."/>
        </authorList>
    </citation>
    <scope>NUCLEOTIDE SEQUENCE</scope>
    <source>
        <strain evidence="1">CtPAi1</strain>
    </source>
</reference>
<evidence type="ECO:0000313" key="1">
    <source>
        <dbReference type="EMBL" id="DAD78351.1"/>
    </source>
</evidence>
<accession>A0A8S5M8D5</accession>
<name>A0A8S5M8D5_9CAUD</name>
<protein>
    <submittedName>
        <fullName evidence="1">Uncharacterized protein</fullName>
    </submittedName>
</protein>